<dbReference type="AlphaFoldDB" id="D4K2S6"/>
<dbReference type="InterPro" id="IPR018649">
    <property type="entry name" value="SHOCT"/>
</dbReference>
<organism evidence="2 3">
    <name type="scientific">Faecalibacterium prausnitzii L2-6</name>
    <dbReference type="NCBI Taxonomy" id="718252"/>
    <lineage>
        <taxon>Bacteria</taxon>
        <taxon>Bacillati</taxon>
        <taxon>Bacillota</taxon>
        <taxon>Clostridia</taxon>
        <taxon>Eubacteriales</taxon>
        <taxon>Oscillospiraceae</taxon>
        <taxon>Faecalibacterium</taxon>
    </lineage>
</organism>
<dbReference type="PATRIC" id="fig|718252.3.peg.1892"/>
<evidence type="ECO:0000313" key="2">
    <source>
        <dbReference type="EMBL" id="CBK97819.1"/>
    </source>
</evidence>
<name>D4K2S6_9FIRM</name>
<reference evidence="2 3" key="2">
    <citation type="submission" date="2010-03" db="EMBL/GenBank/DDBJ databases">
        <authorList>
            <person name="Pajon A."/>
        </authorList>
    </citation>
    <scope>NUCLEOTIDE SEQUENCE [LARGE SCALE GENOMIC DNA]</scope>
    <source>
        <strain evidence="3">L2-6</strain>
    </source>
</reference>
<keyword evidence="3" id="KW-1185">Reference proteome</keyword>
<dbReference type="HOGENOM" id="CLU_093409_3_1_9"/>
<dbReference type="KEGG" id="fpr:FP2_01150"/>
<accession>D4K2S6</accession>
<evidence type="ECO:0000313" key="3">
    <source>
        <dbReference type="Proteomes" id="UP000008804"/>
    </source>
</evidence>
<feature type="domain" description="SHOCT" evidence="1">
    <location>
        <begin position="125"/>
        <end position="152"/>
    </location>
</feature>
<gene>
    <name evidence="2" type="ORF">FP2_01150</name>
</gene>
<dbReference type="Pfam" id="PF09851">
    <property type="entry name" value="SHOCT"/>
    <property type="match status" value="1"/>
</dbReference>
<proteinExistence type="predicted"/>
<dbReference type="STRING" id="718252.FP2_01150"/>
<evidence type="ECO:0000259" key="1">
    <source>
        <dbReference type="Pfam" id="PF09851"/>
    </source>
</evidence>
<dbReference type="Proteomes" id="UP000008804">
    <property type="component" value="Chromosome"/>
</dbReference>
<reference evidence="2 3" key="1">
    <citation type="submission" date="2010-03" db="EMBL/GenBank/DDBJ databases">
        <title>The genome sequence of Faecalibacterium prausnitzii L2/6.</title>
        <authorList>
            <consortium name="metaHIT consortium -- http://www.metahit.eu/"/>
            <person name="Pajon A."/>
            <person name="Turner K."/>
            <person name="Parkhill J."/>
            <person name="Duncan S."/>
            <person name="Flint H."/>
        </authorList>
    </citation>
    <scope>NUCLEOTIDE SEQUENCE [LARGE SCALE GENOMIC DNA]</scope>
    <source>
        <strain evidence="3">L2-6</strain>
    </source>
</reference>
<dbReference type="RefSeq" id="WP_015563585.1">
    <property type="nucleotide sequence ID" value="NC_021042.1"/>
</dbReference>
<protein>
    <recommendedName>
        <fullName evidence="1">SHOCT domain-containing protein</fullName>
    </recommendedName>
</protein>
<dbReference type="BioCyc" id="FPRA718252:G1375-92-MONOMER"/>
<dbReference type="EMBL" id="FP929045">
    <property type="protein sequence ID" value="CBK97819.1"/>
    <property type="molecule type" value="Genomic_DNA"/>
</dbReference>
<sequence>MDEYEISLPCTLGVTLCATGDKLIAVKKKSQEVFPISKIQSFKFAEPGFLSNGMISFKIAVSSDLVNIGFGVNVASGGEQYFCYTKENLDKARAINDYVTGYESRQASASAAQAVPSNTVVSVVDEIRGLKQLLDEGILTEAEFTAKKKQLLGI</sequence>